<dbReference type="Gene3D" id="3.30.160.270">
    <property type="match status" value="1"/>
</dbReference>
<proteinExistence type="inferred from homology"/>
<dbReference type="NCBIfam" id="NF002085">
    <property type="entry name" value="PRK00915.1-2"/>
    <property type="match status" value="1"/>
</dbReference>
<dbReference type="Gene3D" id="3.20.20.70">
    <property type="entry name" value="Aldolase class I"/>
    <property type="match status" value="1"/>
</dbReference>
<name>A0A0M0BPQ2_9ARCH</name>
<keyword evidence="4" id="KW-0100">Branched-chain amino acid biosynthesis</keyword>
<comment type="caution">
    <text evidence="8">The sequence shown here is derived from an EMBL/GenBank/DDBJ whole genome shotgun (WGS) entry which is preliminary data.</text>
</comment>
<evidence type="ECO:0000256" key="1">
    <source>
        <dbReference type="ARBA" id="ARBA00006154"/>
    </source>
</evidence>
<dbReference type="GO" id="GO:0009098">
    <property type="term" value="P:L-leucine biosynthetic process"/>
    <property type="evidence" value="ECO:0007669"/>
    <property type="project" value="InterPro"/>
</dbReference>
<dbReference type="CDD" id="cd07940">
    <property type="entry name" value="DRE_TIM_IPMS"/>
    <property type="match status" value="1"/>
</dbReference>
<comment type="pathway">
    <text evidence="5">Amino-acid biosynthesis.</text>
</comment>
<dbReference type="PANTHER" id="PTHR42880:SF2">
    <property type="entry name" value="(R)-CITRAMALATE SYNTHASE CIMA"/>
    <property type="match status" value="1"/>
</dbReference>
<dbReference type="Pfam" id="PF22617">
    <property type="entry name" value="HCS_D2"/>
    <property type="match status" value="1"/>
</dbReference>
<evidence type="ECO:0000256" key="4">
    <source>
        <dbReference type="ARBA" id="ARBA00023304"/>
    </source>
</evidence>
<dbReference type="PROSITE" id="PS00816">
    <property type="entry name" value="AIPM_HOMOCIT_SYNTH_2"/>
    <property type="match status" value="1"/>
</dbReference>
<dbReference type="SUPFAM" id="SSF51569">
    <property type="entry name" value="Aldolase"/>
    <property type="match status" value="1"/>
</dbReference>
<protein>
    <recommendedName>
        <fullName evidence="7">Pyruvate carboxyltransferase domain-containing protein</fullName>
    </recommendedName>
</protein>
<dbReference type="Proteomes" id="UP000037210">
    <property type="component" value="Unassembled WGS sequence"/>
</dbReference>
<evidence type="ECO:0000313" key="9">
    <source>
        <dbReference type="Proteomes" id="UP000037210"/>
    </source>
</evidence>
<dbReference type="SUPFAM" id="SSF110921">
    <property type="entry name" value="2-isopropylmalate synthase LeuA, allosteric (dimerisation) domain"/>
    <property type="match status" value="1"/>
</dbReference>
<accession>A0A0M0BPQ2</accession>
<evidence type="ECO:0000256" key="5">
    <source>
        <dbReference type="ARBA" id="ARBA00029440"/>
    </source>
</evidence>
<dbReference type="InterPro" id="IPR011830">
    <property type="entry name" value="LEU1_arch"/>
</dbReference>
<dbReference type="InterPro" id="IPR054691">
    <property type="entry name" value="LeuA/HCS_post-cat"/>
</dbReference>
<organism evidence="8 9">
    <name type="scientific">miscellaneous Crenarchaeota group-15 archaeon DG-45</name>
    <dbReference type="NCBI Taxonomy" id="1685127"/>
    <lineage>
        <taxon>Archaea</taxon>
        <taxon>Candidatus Bathyarchaeota</taxon>
        <taxon>MCG-15</taxon>
    </lineage>
</organism>
<dbReference type="InterPro" id="IPR036230">
    <property type="entry name" value="LeuA_allosteric_dom_sf"/>
</dbReference>
<dbReference type="PROSITE" id="PS50991">
    <property type="entry name" value="PYR_CT"/>
    <property type="match status" value="1"/>
</dbReference>
<evidence type="ECO:0000313" key="8">
    <source>
        <dbReference type="EMBL" id="KON30424.1"/>
    </source>
</evidence>
<dbReference type="SMART" id="SM00917">
    <property type="entry name" value="LeuA_dimer"/>
    <property type="match status" value="1"/>
</dbReference>
<dbReference type="AlphaFoldDB" id="A0A0M0BPQ2"/>
<dbReference type="InterPro" id="IPR013709">
    <property type="entry name" value="2-isopropylmalate_synth_dimer"/>
</dbReference>
<dbReference type="Pfam" id="PF08502">
    <property type="entry name" value="LeuA_dimer"/>
    <property type="match status" value="1"/>
</dbReference>
<dbReference type="FunFam" id="1.10.238.260:FF:000001">
    <property type="entry name" value="2-isopropylmalate synthase"/>
    <property type="match status" value="1"/>
</dbReference>
<dbReference type="PATRIC" id="fig|1685127.3.peg.1080"/>
<gene>
    <name evidence="8" type="ORF">AC482_03875</name>
</gene>
<comment type="similarity">
    <text evidence="1 6">Belongs to the alpha-IPM synthase/homocitrate synthase family.</text>
</comment>
<dbReference type="PROSITE" id="PS00815">
    <property type="entry name" value="AIPM_HOMOCIT_SYNTH_1"/>
    <property type="match status" value="1"/>
</dbReference>
<dbReference type="PANTHER" id="PTHR42880">
    <property type="entry name" value="HOMOCITRATE SYNTHASE"/>
    <property type="match status" value="1"/>
</dbReference>
<dbReference type="InterPro" id="IPR013785">
    <property type="entry name" value="Aldolase_TIM"/>
</dbReference>
<dbReference type="Gene3D" id="1.10.238.260">
    <property type="match status" value="1"/>
</dbReference>
<evidence type="ECO:0000256" key="3">
    <source>
        <dbReference type="ARBA" id="ARBA00022679"/>
    </source>
</evidence>
<dbReference type="NCBIfam" id="TIGR02090">
    <property type="entry name" value="LEU1_arch"/>
    <property type="match status" value="1"/>
</dbReference>
<dbReference type="FunFam" id="3.20.20.70:FF:000010">
    <property type="entry name" value="2-isopropylmalate synthase"/>
    <property type="match status" value="1"/>
</dbReference>
<dbReference type="EMBL" id="LFWZ01000032">
    <property type="protein sequence ID" value="KON30424.1"/>
    <property type="molecule type" value="Genomic_DNA"/>
</dbReference>
<sequence length="507" mass="54357">MSRILGRPLEERGERSRRVHVFDTTLRDGEQTPWVSFTREEKIEIARQLDRLGVDVIEVGTPITSEGDRDVARAISRLGLSAEICGLARVVRGDIDAAIDCDVDRVHVFVSTSDIQMKHAINMTREDVLSATVDSVQHVKDRGLACEFSPMDATRTDLGYLKEVCGAAEEAGADVINIPDTVGIMTPPAMKRLIGDVAGAVRTPLSVHCHNDFGMAAANTLAAVEGGASQVEVAVNGLGERAGNAALEEVAMALRLIYGYETGIKTEMIYETSQLVSNISGVIIQPNKAIVGENAFAHESGIHTRGIAEVPLTFEPIDPALVGASRRFVSGKVSGARGVKTSLEGMHLQPTEAQLREVVMRVKELGDMGETVTDADLYEIASEVMNIRQEDRVKLKQLLVVTGNTITPTASVTLLVDGREFIGSGIGNGPIDSAINAIRQVVQGFADISLERFAMKAMTGGTSAVADVTVRLRRGDQRVTSNGVSGDTVMASVEAILRGMNRLLDQS</sequence>
<dbReference type="InterPro" id="IPR000891">
    <property type="entry name" value="PYR_CT"/>
</dbReference>
<reference evidence="8 9" key="1">
    <citation type="submission" date="2015-06" db="EMBL/GenBank/DDBJ databases">
        <title>New insights into the roles of widespread benthic archaea in carbon and nitrogen cycling.</title>
        <authorList>
            <person name="Lazar C.S."/>
            <person name="Baker B.J."/>
            <person name="Seitz K.W."/>
            <person name="Hyde A.S."/>
            <person name="Dick G.J."/>
            <person name="Hinrichs K.-U."/>
            <person name="Teske A.P."/>
        </authorList>
    </citation>
    <scope>NUCLEOTIDE SEQUENCE [LARGE SCALE GENOMIC DNA]</scope>
    <source>
        <strain evidence="8">DG-45</strain>
    </source>
</reference>
<dbReference type="GO" id="GO:0003852">
    <property type="term" value="F:2-isopropylmalate synthase activity"/>
    <property type="evidence" value="ECO:0007669"/>
    <property type="project" value="InterPro"/>
</dbReference>
<dbReference type="InterPro" id="IPR002034">
    <property type="entry name" value="AIPM/Hcit_synth_CS"/>
</dbReference>
<evidence type="ECO:0000259" key="7">
    <source>
        <dbReference type="PROSITE" id="PS50991"/>
    </source>
</evidence>
<dbReference type="Pfam" id="PF00682">
    <property type="entry name" value="HMGL-like"/>
    <property type="match status" value="1"/>
</dbReference>
<keyword evidence="3 6" id="KW-0808">Transferase</keyword>
<feature type="domain" description="Pyruvate carboxyltransferase" evidence="7">
    <location>
        <begin position="19"/>
        <end position="270"/>
    </location>
</feature>
<evidence type="ECO:0000256" key="2">
    <source>
        <dbReference type="ARBA" id="ARBA00022605"/>
    </source>
</evidence>
<keyword evidence="2" id="KW-0028">Amino-acid biosynthesis</keyword>
<evidence type="ECO:0000256" key="6">
    <source>
        <dbReference type="RuleBase" id="RU003523"/>
    </source>
</evidence>